<evidence type="ECO:0000256" key="3">
    <source>
        <dbReference type="ARBA" id="ARBA00023295"/>
    </source>
</evidence>
<dbReference type="SUPFAM" id="SSF49899">
    <property type="entry name" value="Concanavalin A-like lectins/glucanases"/>
    <property type="match status" value="1"/>
</dbReference>
<name>A0A7H0H2Y0_9ACTN</name>
<comment type="similarity">
    <text evidence="1 4">Belongs to the glycosyl hydrolase 32 family.</text>
</comment>
<feature type="domain" description="Glycosyl hydrolase family 32 N-terminal" evidence="5">
    <location>
        <begin position="14"/>
        <end position="347"/>
    </location>
</feature>
<keyword evidence="2 4" id="KW-0378">Hydrolase</keyword>
<dbReference type="EMBL" id="CP060789">
    <property type="protein sequence ID" value="QNP54896.1"/>
    <property type="molecule type" value="Genomic_DNA"/>
</dbReference>
<dbReference type="PROSITE" id="PS00609">
    <property type="entry name" value="GLYCOSYL_HYDROL_F32"/>
    <property type="match status" value="1"/>
</dbReference>
<keyword evidence="3 4" id="KW-0326">Glycosidase</keyword>
<evidence type="ECO:0000256" key="4">
    <source>
        <dbReference type="RuleBase" id="RU362110"/>
    </source>
</evidence>
<dbReference type="InterPro" id="IPR013148">
    <property type="entry name" value="Glyco_hydro_32_N"/>
</dbReference>
<feature type="domain" description="Glycosyl hydrolase family 32 C-terminal" evidence="6">
    <location>
        <begin position="382"/>
        <end position="511"/>
    </location>
</feature>
<dbReference type="CDD" id="cd18622">
    <property type="entry name" value="GH32_Inu-like"/>
    <property type="match status" value="1"/>
</dbReference>
<dbReference type="GO" id="GO:0005737">
    <property type="term" value="C:cytoplasm"/>
    <property type="evidence" value="ECO:0007669"/>
    <property type="project" value="TreeGrafter"/>
</dbReference>
<dbReference type="GO" id="GO:0004575">
    <property type="term" value="F:sucrose alpha-glucosidase activity"/>
    <property type="evidence" value="ECO:0007669"/>
    <property type="project" value="TreeGrafter"/>
</dbReference>
<dbReference type="KEGG" id="tdf:H9L22_11405"/>
<dbReference type="Gene3D" id="2.60.120.560">
    <property type="entry name" value="Exo-inulinase, domain 1"/>
    <property type="match status" value="1"/>
</dbReference>
<keyword evidence="8" id="KW-1185">Reference proteome</keyword>
<evidence type="ECO:0000256" key="1">
    <source>
        <dbReference type="ARBA" id="ARBA00009902"/>
    </source>
</evidence>
<reference evidence="7 8" key="1">
    <citation type="submission" date="2020-08" db="EMBL/GenBank/DDBJ databases">
        <title>Genome sequence of Tessaracoccus defluvii JCM 17540T.</title>
        <authorList>
            <person name="Hyun D.-W."/>
            <person name="Bae J.-W."/>
        </authorList>
    </citation>
    <scope>NUCLEOTIDE SEQUENCE [LARGE SCALE GENOMIC DNA]</scope>
    <source>
        <strain evidence="7 8">JCM 17540</strain>
    </source>
</reference>
<evidence type="ECO:0000256" key="2">
    <source>
        <dbReference type="ARBA" id="ARBA00022801"/>
    </source>
</evidence>
<dbReference type="Pfam" id="PF00251">
    <property type="entry name" value="Glyco_hydro_32N"/>
    <property type="match status" value="1"/>
</dbReference>
<gene>
    <name evidence="7" type="ORF">H9L22_11405</name>
</gene>
<dbReference type="InterPro" id="IPR018053">
    <property type="entry name" value="Glyco_hydro_32_AS"/>
</dbReference>
<dbReference type="RefSeq" id="WP_187720032.1">
    <property type="nucleotide sequence ID" value="NZ_BAABBL010000004.1"/>
</dbReference>
<evidence type="ECO:0000259" key="5">
    <source>
        <dbReference type="Pfam" id="PF00251"/>
    </source>
</evidence>
<proteinExistence type="inferred from homology"/>
<dbReference type="SUPFAM" id="SSF75005">
    <property type="entry name" value="Arabinanase/levansucrase/invertase"/>
    <property type="match status" value="1"/>
</dbReference>
<evidence type="ECO:0000313" key="8">
    <source>
        <dbReference type="Proteomes" id="UP000516117"/>
    </source>
</evidence>
<dbReference type="PANTHER" id="PTHR42800">
    <property type="entry name" value="EXOINULINASE INUD (AFU_ORTHOLOGUE AFUA_5G00480)"/>
    <property type="match status" value="1"/>
</dbReference>
<dbReference type="Gene3D" id="2.115.10.20">
    <property type="entry name" value="Glycosyl hydrolase domain, family 43"/>
    <property type="match status" value="1"/>
</dbReference>
<dbReference type="AlphaFoldDB" id="A0A7H0H2Y0"/>
<dbReference type="SMART" id="SM00640">
    <property type="entry name" value="Glyco_32"/>
    <property type="match status" value="1"/>
</dbReference>
<evidence type="ECO:0000313" key="7">
    <source>
        <dbReference type="EMBL" id="QNP54896.1"/>
    </source>
</evidence>
<dbReference type="Proteomes" id="UP000516117">
    <property type="component" value="Chromosome"/>
</dbReference>
<dbReference type="InterPro" id="IPR023296">
    <property type="entry name" value="Glyco_hydro_beta-prop_sf"/>
</dbReference>
<dbReference type="GO" id="GO:0005987">
    <property type="term" value="P:sucrose catabolic process"/>
    <property type="evidence" value="ECO:0007669"/>
    <property type="project" value="TreeGrafter"/>
</dbReference>
<dbReference type="Pfam" id="PF08244">
    <property type="entry name" value="Glyco_hydro_32C"/>
    <property type="match status" value="1"/>
</dbReference>
<accession>A0A7H0H2Y0</accession>
<dbReference type="InterPro" id="IPR013320">
    <property type="entry name" value="ConA-like_dom_sf"/>
</dbReference>
<organism evidence="7 8">
    <name type="scientific">Tessaracoccus defluvii</name>
    <dbReference type="NCBI Taxonomy" id="1285901"/>
    <lineage>
        <taxon>Bacteria</taxon>
        <taxon>Bacillati</taxon>
        <taxon>Actinomycetota</taxon>
        <taxon>Actinomycetes</taxon>
        <taxon>Propionibacteriales</taxon>
        <taxon>Propionibacteriaceae</taxon>
        <taxon>Tessaracoccus</taxon>
    </lineage>
</organism>
<dbReference type="PANTHER" id="PTHR42800:SF1">
    <property type="entry name" value="EXOINULINASE INUD (AFU_ORTHOLOGUE AFUA_5G00480)"/>
    <property type="match status" value="1"/>
</dbReference>
<dbReference type="InterPro" id="IPR001362">
    <property type="entry name" value="Glyco_hydro_32"/>
</dbReference>
<sequence length="514" mass="54678">MSDTASAQGRPLVHFMPARNWMNDPNGLVHADGVYHLFFQHNPSGEAWGNMSWGHATSPDLVTWTERPVAIEQGVAADGTPIEGIFSGSAVVDVDDTAGFRTSPDGPAPLVAIYTSAHTPEHPTLPGIQAQSLAYSLDGGVTWLRHAGNPVLDRGSADFRDPKVFRYDGPAGSYWVMVAVEALDKKVVLYRSDNLRDWTYLSEFGPANATGGIWECPDLFELAVDGDPATTRWVLVINLNPGGVAGGSAGQYFVGEFDGVTFRSESTVPADPGLEPGSRAELERYDWLDWGSDYYAAVSFFGTGGLDHRVMVGWLNNWEYAHALAVGPILRSRMALPRRVELVTTPTGPRLRQSVVPELAGRLATDAAVRRDGATLDGVTPLDVAATAAHISVTLAPGTASTCGLRLLGDDEHGTLVGYDARTGRVFVDRSAGRDPGVGDAFLSRDEAPLPATATDGPVHLDVYIDGGSVEVFAADGLRTITQLQFPPSGAGRIDGFATDGVAELVSLTVTPII</sequence>
<evidence type="ECO:0000259" key="6">
    <source>
        <dbReference type="Pfam" id="PF08244"/>
    </source>
</evidence>
<dbReference type="InterPro" id="IPR013189">
    <property type="entry name" value="Glyco_hydro_32_C"/>
</dbReference>
<protein>
    <submittedName>
        <fullName evidence="7">Glycoside hydrolase family 32 protein</fullName>
    </submittedName>
</protein>